<dbReference type="InterPro" id="IPR014985">
    <property type="entry name" value="WbqC"/>
</dbReference>
<dbReference type="EMBL" id="VSFC01000030">
    <property type="protein sequence ID" value="TYA56639.1"/>
    <property type="molecule type" value="Genomic_DNA"/>
</dbReference>
<proteinExistence type="predicted"/>
<dbReference type="OrthoDB" id="3611744at2"/>
<sequence length="235" mass="27764">MKVAIMQPYFMPYLGYIAIINYVDEFILFDTPQFIRHGWIERNKVLKLDGDTMYIKVPLVKHARNTTIENVIINNNLSWKHKIISQLDHYKKRAPYYKNVIALLHEIFDEEYSSIVSLNYKSLQILCRYLGIITPISIWSEMKVEIDEVKAPDEWALHICKALKYDTYVNLPGGRSFFDVQKYEREGISLSFLELEPTQYKQFSNVFVPFLSIIDVLMFNDVSQVKEMLKNFNLK</sequence>
<evidence type="ECO:0000313" key="2">
    <source>
        <dbReference type="Proteomes" id="UP000324550"/>
    </source>
</evidence>
<keyword evidence="2" id="KW-1185">Reference proteome</keyword>
<evidence type="ECO:0000313" key="1">
    <source>
        <dbReference type="EMBL" id="TYA56639.1"/>
    </source>
</evidence>
<accession>A0A5D0GEA5</accession>
<protein>
    <submittedName>
        <fullName evidence="1">WbqC family protein</fullName>
    </submittedName>
</protein>
<name>A0A5D0GEA5_9FLAO</name>
<reference evidence="1 2" key="1">
    <citation type="submission" date="2019-08" db="EMBL/GenBank/DDBJ databases">
        <title>Formosa sediminis sp. nov., isolated from marine sediment.</title>
        <authorList>
            <person name="Cao W.R."/>
        </authorList>
    </citation>
    <scope>NUCLEOTIDE SEQUENCE [LARGE SCALE GENOMIC DNA]</scope>
    <source>
        <strain evidence="1 2">1494</strain>
    </source>
</reference>
<dbReference type="RefSeq" id="WP_148454280.1">
    <property type="nucleotide sequence ID" value="NZ_VSFC01000030.1"/>
</dbReference>
<organism evidence="1 2">
    <name type="scientific">Formosa maritima</name>
    <dbReference type="NCBI Taxonomy" id="2592046"/>
    <lineage>
        <taxon>Bacteria</taxon>
        <taxon>Pseudomonadati</taxon>
        <taxon>Bacteroidota</taxon>
        <taxon>Flavobacteriia</taxon>
        <taxon>Flavobacteriales</taxon>
        <taxon>Flavobacteriaceae</taxon>
        <taxon>Formosa</taxon>
    </lineage>
</organism>
<gene>
    <name evidence="1" type="ORF">FVF61_05745</name>
</gene>
<dbReference type="Pfam" id="PF08889">
    <property type="entry name" value="WbqC"/>
    <property type="match status" value="1"/>
</dbReference>
<dbReference type="Proteomes" id="UP000324550">
    <property type="component" value="Unassembled WGS sequence"/>
</dbReference>
<comment type="caution">
    <text evidence="1">The sequence shown here is derived from an EMBL/GenBank/DDBJ whole genome shotgun (WGS) entry which is preliminary data.</text>
</comment>
<dbReference type="AlphaFoldDB" id="A0A5D0GEA5"/>